<evidence type="ECO:0000256" key="7">
    <source>
        <dbReference type="SAM" id="Phobius"/>
    </source>
</evidence>
<dbReference type="AlphaFoldDB" id="A0A9D1ADQ3"/>
<organism evidence="9 10">
    <name type="scientific">Candidatus Choladousia intestinavium</name>
    <dbReference type="NCBI Taxonomy" id="2840727"/>
    <lineage>
        <taxon>Bacteria</taxon>
        <taxon>Bacillati</taxon>
        <taxon>Bacillota</taxon>
        <taxon>Clostridia</taxon>
        <taxon>Lachnospirales</taxon>
        <taxon>Lachnospiraceae</taxon>
        <taxon>Lachnospiraceae incertae sedis</taxon>
        <taxon>Candidatus Choladousia</taxon>
    </lineage>
</organism>
<dbReference type="SUPFAM" id="SSF56112">
    <property type="entry name" value="Protein kinase-like (PK-like)"/>
    <property type="match status" value="1"/>
</dbReference>
<feature type="domain" description="Protein kinase" evidence="8">
    <location>
        <begin position="47"/>
        <end position="317"/>
    </location>
</feature>
<keyword evidence="2 5" id="KW-0547">Nucleotide-binding</keyword>
<reference evidence="9" key="2">
    <citation type="journal article" date="2021" name="PeerJ">
        <title>Extensive microbial diversity within the chicken gut microbiome revealed by metagenomics and culture.</title>
        <authorList>
            <person name="Gilroy R."/>
            <person name="Ravi A."/>
            <person name="Getino M."/>
            <person name="Pursley I."/>
            <person name="Horton D.L."/>
            <person name="Alikhan N.F."/>
            <person name="Baker D."/>
            <person name="Gharbi K."/>
            <person name="Hall N."/>
            <person name="Watson M."/>
            <person name="Adriaenssens E.M."/>
            <person name="Foster-Nyarko E."/>
            <person name="Jarju S."/>
            <person name="Secka A."/>
            <person name="Antonio M."/>
            <person name="Oren A."/>
            <person name="Chaudhuri R.R."/>
            <person name="La Ragione R."/>
            <person name="Hildebrand F."/>
            <person name="Pallen M.J."/>
        </authorList>
    </citation>
    <scope>NUCLEOTIDE SEQUENCE</scope>
    <source>
        <strain evidence="9">ChiSjej4B22-8148</strain>
    </source>
</reference>
<accession>A0A9D1ADQ3</accession>
<comment type="caution">
    <text evidence="9">The sequence shown here is derived from an EMBL/GenBank/DDBJ whole genome shotgun (WGS) entry which is preliminary data.</text>
</comment>
<keyword evidence="4 5" id="KW-0067">ATP-binding</keyword>
<keyword evidence="3 9" id="KW-0418">Kinase</keyword>
<evidence type="ECO:0000256" key="4">
    <source>
        <dbReference type="ARBA" id="ARBA00022840"/>
    </source>
</evidence>
<evidence type="ECO:0000313" key="9">
    <source>
        <dbReference type="EMBL" id="HIR14621.1"/>
    </source>
</evidence>
<feature type="compositionally biased region" description="Low complexity" evidence="6">
    <location>
        <begin position="387"/>
        <end position="399"/>
    </location>
</feature>
<dbReference type="PANTHER" id="PTHR43289">
    <property type="entry name" value="MITOGEN-ACTIVATED PROTEIN KINASE KINASE KINASE 20-RELATED"/>
    <property type="match status" value="1"/>
</dbReference>
<name>A0A9D1ADQ3_9FIRM</name>
<dbReference type="InterPro" id="IPR017441">
    <property type="entry name" value="Protein_kinase_ATP_BS"/>
</dbReference>
<dbReference type="EMBL" id="DVGK01000137">
    <property type="protein sequence ID" value="HIR14621.1"/>
    <property type="molecule type" value="Genomic_DNA"/>
</dbReference>
<dbReference type="PANTHER" id="PTHR43289:SF34">
    <property type="entry name" value="SERINE_THREONINE-PROTEIN KINASE YBDM-RELATED"/>
    <property type="match status" value="1"/>
</dbReference>
<keyword evidence="9" id="KW-0723">Serine/threonine-protein kinase</keyword>
<evidence type="ECO:0000256" key="6">
    <source>
        <dbReference type="SAM" id="MobiDB-lite"/>
    </source>
</evidence>
<keyword evidence="7" id="KW-0472">Membrane</keyword>
<keyword evidence="7" id="KW-0812">Transmembrane</keyword>
<dbReference type="GO" id="GO:0004674">
    <property type="term" value="F:protein serine/threonine kinase activity"/>
    <property type="evidence" value="ECO:0007669"/>
    <property type="project" value="UniProtKB-KW"/>
</dbReference>
<dbReference type="Gene3D" id="1.10.510.10">
    <property type="entry name" value="Transferase(Phosphotransferase) domain 1"/>
    <property type="match status" value="1"/>
</dbReference>
<evidence type="ECO:0000259" key="8">
    <source>
        <dbReference type="PROSITE" id="PS50011"/>
    </source>
</evidence>
<dbReference type="CDD" id="cd14014">
    <property type="entry name" value="STKc_PknB_like"/>
    <property type="match status" value="1"/>
</dbReference>
<dbReference type="PROSITE" id="PS50011">
    <property type="entry name" value="PROTEIN_KINASE_DOM"/>
    <property type="match status" value="1"/>
</dbReference>
<protein>
    <submittedName>
        <fullName evidence="9">Serine/threonine protein kinase</fullName>
    </submittedName>
</protein>
<evidence type="ECO:0000256" key="1">
    <source>
        <dbReference type="ARBA" id="ARBA00022679"/>
    </source>
</evidence>
<dbReference type="PROSITE" id="PS00107">
    <property type="entry name" value="PROTEIN_KINASE_ATP"/>
    <property type="match status" value="1"/>
</dbReference>
<evidence type="ECO:0000256" key="3">
    <source>
        <dbReference type="ARBA" id="ARBA00022777"/>
    </source>
</evidence>
<sequence length="490" mass="53219">MDLEKVCYGCFRGKSGDTPVCPYCGFSVDEEQPFLALPMGTVLRGRYLMGRVLGVGGFGITYLGYDLVLEIKVAVKEYMPSGLAIRHTDRYRVVQTGLRKEDYETGLERFLGEARILAKLQGTSNIVSVQDYFKENNTAYFVMEYVDGMSLKAYLASQGGKIPYDQALAILQPIMEALIRVHGLGLTHRDISPDNVSITSGGESKLLDFGAARFSSTDEKSVSVILKHGFAPEEQYSSHGIQGPWTDVYAMSATLYRCITGELPPDSIQRLRQDTLKRPSQLGILLPEKLEEAIIKAMAVKAEDRFPSMVAFLQAATGRDGRSVSSDVGEGREREALGNRGTQVKFSKKHLALKIAALAVCGTIIGIGILKLFSGIGVLTDAKTSEPLASASKSGSSKAEGSEAESSKAEGSEAESSEAEPSETEPNGNTQTDLNDYSNEYLNLFMKIPSDFEETEPGSAVFTSADGSCSLQIGFYTYWLGFPVYSLADV</sequence>
<dbReference type="Pfam" id="PF00069">
    <property type="entry name" value="Pkinase"/>
    <property type="match status" value="1"/>
</dbReference>
<feature type="transmembrane region" description="Helical" evidence="7">
    <location>
        <begin position="351"/>
        <end position="373"/>
    </location>
</feature>
<evidence type="ECO:0000313" key="10">
    <source>
        <dbReference type="Proteomes" id="UP000886757"/>
    </source>
</evidence>
<feature type="region of interest" description="Disordered" evidence="6">
    <location>
        <begin position="387"/>
        <end position="433"/>
    </location>
</feature>
<reference evidence="9" key="1">
    <citation type="submission" date="2020-10" db="EMBL/GenBank/DDBJ databases">
        <authorList>
            <person name="Gilroy R."/>
        </authorList>
    </citation>
    <scope>NUCLEOTIDE SEQUENCE</scope>
    <source>
        <strain evidence="9">ChiSjej4B22-8148</strain>
    </source>
</reference>
<feature type="binding site" evidence="5">
    <location>
        <position position="76"/>
    </location>
    <ligand>
        <name>ATP</name>
        <dbReference type="ChEBI" id="CHEBI:30616"/>
    </ligand>
</feature>
<evidence type="ECO:0000256" key="2">
    <source>
        <dbReference type="ARBA" id="ARBA00022741"/>
    </source>
</evidence>
<dbReference type="GO" id="GO:0005524">
    <property type="term" value="F:ATP binding"/>
    <property type="evidence" value="ECO:0007669"/>
    <property type="project" value="UniProtKB-UniRule"/>
</dbReference>
<feature type="compositionally biased region" description="Acidic residues" evidence="6">
    <location>
        <begin position="412"/>
        <end position="423"/>
    </location>
</feature>
<feature type="non-terminal residue" evidence="9">
    <location>
        <position position="490"/>
    </location>
</feature>
<dbReference type="InterPro" id="IPR000719">
    <property type="entry name" value="Prot_kinase_dom"/>
</dbReference>
<evidence type="ECO:0000256" key="5">
    <source>
        <dbReference type="PROSITE-ProRule" id="PRU10141"/>
    </source>
</evidence>
<dbReference type="InterPro" id="IPR011009">
    <property type="entry name" value="Kinase-like_dom_sf"/>
</dbReference>
<gene>
    <name evidence="9" type="ORF">IAB31_11945</name>
</gene>
<dbReference type="Proteomes" id="UP000886757">
    <property type="component" value="Unassembled WGS sequence"/>
</dbReference>
<keyword evidence="1" id="KW-0808">Transferase</keyword>
<keyword evidence="7" id="KW-1133">Transmembrane helix</keyword>
<proteinExistence type="predicted"/>
<dbReference type="Gene3D" id="3.30.200.20">
    <property type="entry name" value="Phosphorylase Kinase, domain 1"/>
    <property type="match status" value="1"/>
</dbReference>